<feature type="non-terminal residue" evidence="3">
    <location>
        <position position="1"/>
    </location>
</feature>
<accession>A0ABW1FMT7</accession>
<dbReference type="Pfam" id="PF14028">
    <property type="entry name" value="Lant_dehydr_C"/>
    <property type="match status" value="1"/>
</dbReference>
<dbReference type="Pfam" id="PF04738">
    <property type="entry name" value="Lant_dehydr_N"/>
    <property type="match status" value="1"/>
</dbReference>
<feature type="domain" description="Thiopeptide-type bacteriocin biosynthesis" evidence="2">
    <location>
        <begin position="327"/>
        <end position="579"/>
    </location>
</feature>
<dbReference type="InterPro" id="IPR006827">
    <property type="entry name" value="Lant_deHydtase_N"/>
</dbReference>
<sequence>ISALAAAAGTEPHFVPRVETAFEIRAPFPADLARGAFEIALTAVPRPGSSMAGRFAHLLDPEQQEDLAAGYRTDPNALTAQLSFPPRKRRNENVIRTPRLLDHVIAVGENPVTSGGTISLDDIAVTADARHFHLVQHSTGHPLDVRVLHALEAGVQTPALARLLAEVAGARYAAYKPFDFGAAARLPYLPRVRYRRTILAPARWLLTADELPRRTAQQGCWDEAFDAWRTRLRMPDKISMVEYDQRLPLDLTHPVHRRLLRSQLDQNKRLELREAPPADAHGWIGRAHEVWVSLRNTAPPQHPENSSTIPAATGPAPLHLPGTGDVLYARLHAHPGRYDEILTQHLDPLLAELGDRLTVWWFTRHRQTARPDADQYLDLVLHLAPGAYAAAAENVHDWAEALHRVGLAAGLTLSDYRPQTGRFGQGDAMAAAHRVFAADSAAALAQIRFTHQTDAVAPRALAAASAYDLVQHLAPSAAQATDWMVRRLPQTTGRLDPRLRDQMLELISPGGRDALGALPGGDAVTRAWQARTAALDAYRLRRADADPMRAARSLLHQHHVRALGVSPTAEDTTLRLVRTAALQHQKAGR</sequence>
<evidence type="ECO:0000259" key="1">
    <source>
        <dbReference type="Pfam" id="PF04738"/>
    </source>
</evidence>
<gene>
    <name evidence="3" type="ORF">ACFP3M_20890</name>
</gene>
<dbReference type="NCBIfam" id="TIGR03891">
    <property type="entry name" value="thiopep_ocin"/>
    <property type="match status" value="1"/>
</dbReference>
<keyword evidence="4" id="KW-1185">Reference proteome</keyword>
<dbReference type="RefSeq" id="WP_386460617.1">
    <property type="nucleotide sequence ID" value="NZ_JBHSPW010000009.1"/>
</dbReference>
<evidence type="ECO:0000259" key="2">
    <source>
        <dbReference type="Pfam" id="PF14028"/>
    </source>
</evidence>
<feature type="domain" description="Lantibiotic dehydratase N-terminal" evidence="1">
    <location>
        <begin position="1"/>
        <end position="260"/>
    </location>
</feature>
<evidence type="ECO:0000313" key="3">
    <source>
        <dbReference type="EMBL" id="MFC5895257.1"/>
    </source>
</evidence>
<organism evidence="3 4">
    <name type="scientific">Streptomyces ramulosus</name>
    <dbReference type="NCBI Taxonomy" id="47762"/>
    <lineage>
        <taxon>Bacteria</taxon>
        <taxon>Bacillati</taxon>
        <taxon>Actinomycetota</taxon>
        <taxon>Actinomycetes</taxon>
        <taxon>Kitasatosporales</taxon>
        <taxon>Streptomycetaceae</taxon>
        <taxon>Streptomyces</taxon>
    </lineage>
</organism>
<dbReference type="EMBL" id="JBHSPW010000009">
    <property type="protein sequence ID" value="MFC5895257.1"/>
    <property type="molecule type" value="Genomic_DNA"/>
</dbReference>
<reference evidence="4" key="1">
    <citation type="journal article" date="2019" name="Int. J. Syst. Evol. Microbiol.">
        <title>The Global Catalogue of Microorganisms (GCM) 10K type strain sequencing project: providing services to taxonomists for standard genome sequencing and annotation.</title>
        <authorList>
            <consortium name="The Broad Institute Genomics Platform"/>
            <consortium name="The Broad Institute Genome Sequencing Center for Infectious Disease"/>
            <person name="Wu L."/>
            <person name="Ma J."/>
        </authorList>
    </citation>
    <scope>NUCLEOTIDE SEQUENCE [LARGE SCALE GENOMIC DNA]</scope>
    <source>
        <strain evidence="4">CGMCC 1.15809</strain>
    </source>
</reference>
<evidence type="ECO:0000313" key="4">
    <source>
        <dbReference type="Proteomes" id="UP001596241"/>
    </source>
</evidence>
<comment type="caution">
    <text evidence="3">The sequence shown here is derived from an EMBL/GenBank/DDBJ whole genome shotgun (WGS) entry which is preliminary data.</text>
</comment>
<protein>
    <submittedName>
        <fullName evidence="3">Lantibiotic dehydratase</fullName>
    </submittedName>
</protein>
<dbReference type="InterPro" id="IPR023809">
    <property type="entry name" value="Thiopep_bacteriocin_synth_dom"/>
</dbReference>
<name>A0ABW1FMT7_9ACTN</name>
<proteinExistence type="predicted"/>
<dbReference type="Proteomes" id="UP001596241">
    <property type="component" value="Unassembled WGS sequence"/>
</dbReference>